<keyword evidence="2" id="KW-0812">Transmembrane</keyword>
<keyword evidence="2" id="KW-1133">Transmembrane helix</keyword>
<feature type="transmembrane region" description="Helical" evidence="2">
    <location>
        <begin position="67"/>
        <end position="91"/>
    </location>
</feature>
<dbReference type="EMBL" id="ODYU01012120">
    <property type="protein sequence ID" value="SOQ58246.1"/>
    <property type="molecule type" value="Genomic_DNA"/>
</dbReference>
<organism evidence="3">
    <name type="scientific">Spodoptera frugiperda</name>
    <name type="common">Fall armyworm</name>
    <dbReference type="NCBI Taxonomy" id="7108"/>
    <lineage>
        <taxon>Eukaryota</taxon>
        <taxon>Metazoa</taxon>
        <taxon>Ecdysozoa</taxon>
        <taxon>Arthropoda</taxon>
        <taxon>Hexapoda</taxon>
        <taxon>Insecta</taxon>
        <taxon>Pterygota</taxon>
        <taxon>Neoptera</taxon>
        <taxon>Endopterygota</taxon>
        <taxon>Lepidoptera</taxon>
        <taxon>Glossata</taxon>
        <taxon>Ditrysia</taxon>
        <taxon>Noctuoidea</taxon>
        <taxon>Noctuidae</taxon>
        <taxon>Amphipyrinae</taxon>
        <taxon>Spodoptera</taxon>
    </lineage>
</organism>
<name>A0A2H1WZ67_SPOFR</name>
<reference evidence="3" key="1">
    <citation type="submission" date="2016-07" db="EMBL/GenBank/DDBJ databases">
        <authorList>
            <person name="Bretaudeau A."/>
        </authorList>
    </citation>
    <scope>NUCLEOTIDE SEQUENCE</scope>
    <source>
        <strain evidence="3">Rice</strain>
        <tissue evidence="3">Whole body</tissue>
    </source>
</reference>
<protein>
    <submittedName>
        <fullName evidence="3">SFRICE_026582</fullName>
    </submittedName>
</protein>
<proteinExistence type="predicted"/>
<gene>
    <name evidence="3" type="ORF">SFRICE_026582</name>
</gene>
<feature type="transmembrane region" description="Helical" evidence="2">
    <location>
        <begin position="138"/>
        <end position="163"/>
    </location>
</feature>
<dbReference type="AlphaFoldDB" id="A0A2H1WZ67"/>
<evidence type="ECO:0000256" key="2">
    <source>
        <dbReference type="SAM" id="Phobius"/>
    </source>
</evidence>
<feature type="transmembrane region" description="Helical" evidence="2">
    <location>
        <begin position="20"/>
        <end position="46"/>
    </location>
</feature>
<evidence type="ECO:0000313" key="3">
    <source>
        <dbReference type="EMBL" id="SOQ58246.1"/>
    </source>
</evidence>
<evidence type="ECO:0000256" key="1">
    <source>
        <dbReference type="SAM" id="MobiDB-lite"/>
    </source>
</evidence>
<feature type="region of interest" description="Disordered" evidence="1">
    <location>
        <begin position="240"/>
        <end position="262"/>
    </location>
</feature>
<accession>A0A2H1WZ67</accession>
<keyword evidence="2" id="KW-0472">Membrane</keyword>
<sequence length="279" mass="31247">MPPASEEDMSPMPGDTSSVTIYQVIYISVLFTVLFMAFVIMCIKMAQLAEDDSQKEANDPSSLSEMAFWYMIVLIGMLLTWIFMFFCLRIISLLECVFGTKVIEMEPITFSSFRTVSEVDLREDFTPVNDYNTSFADIVWSALSTTTIFLIIIFMVTCIRVVIMGQKTRSPQQRRMYVGSRARPSLGQAEPSIFVSPSNLPPPPKYECMAPPSYEEVVGVHYPNYQVQPITQPITTALAQTSTDTTTRPDSRSNETVVRNNDETVVTVVSAPRVATTSS</sequence>